<protein>
    <recommendedName>
        <fullName evidence="1">F5/8 type C domain-containing protein</fullName>
    </recommendedName>
</protein>
<feature type="domain" description="F5/8 type C" evidence="1">
    <location>
        <begin position="207"/>
        <end position="356"/>
    </location>
</feature>
<dbReference type="Proteomes" id="UP000186058">
    <property type="component" value="Unassembled WGS sequence"/>
</dbReference>
<reference evidence="2 3" key="1">
    <citation type="submission" date="2016-03" db="EMBL/GenBank/DDBJ databases">
        <authorList>
            <person name="Sant'Anna F.H."/>
            <person name="Ambrosini A."/>
            <person name="Souza R."/>
            <person name="Bach E."/>
            <person name="Fernandes G."/>
            <person name="Balsanelli E."/>
            <person name="Baura V.A."/>
            <person name="Souza E.M."/>
            <person name="Passaglia L."/>
        </authorList>
    </citation>
    <scope>NUCLEOTIDE SEQUENCE [LARGE SCALE GENOMIC DNA]</scope>
    <source>
        <strain evidence="2 3">P26E</strain>
    </source>
</reference>
<evidence type="ECO:0000259" key="1">
    <source>
        <dbReference type="PROSITE" id="PS50022"/>
    </source>
</evidence>
<dbReference type="InterPro" id="IPR008979">
    <property type="entry name" value="Galactose-bd-like_sf"/>
</dbReference>
<comment type="caution">
    <text evidence="2">The sequence shown here is derived from an EMBL/GenBank/DDBJ whole genome shotgun (WGS) entry which is preliminary data.</text>
</comment>
<organism evidence="2 3">
    <name type="scientific">Paenibacillus helianthi</name>
    <dbReference type="NCBI Taxonomy" id="1349432"/>
    <lineage>
        <taxon>Bacteria</taxon>
        <taxon>Bacillati</taxon>
        <taxon>Bacillota</taxon>
        <taxon>Bacilli</taxon>
        <taxon>Bacillales</taxon>
        <taxon>Paenibacillaceae</taxon>
        <taxon>Paenibacillus</taxon>
    </lineage>
</organism>
<dbReference type="PROSITE" id="PS50022">
    <property type="entry name" value="FA58C_3"/>
    <property type="match status" value="1"/>
</dbReference>
<dbReference type="InterPro" id="IPR000421">
    <property type="entry name" value="FA58C"/>
</dbReference>
<evidence type="ECO:0000313" key="2">
    <source>
        <dbReference type="EMBL" id="OKP89558.1"/>
    </source>
</evidence>
<evidence type="ECO:0000313" key="3">
    <source>
        <dbReference type="Proteomes" id="UP000186058"/>
    </source>
</evidence>
<proteinExistence type="predicted"/>
<gene>
    <name evidence="2" type="ORF">A3844_06135</name>
</gene>
<dbReference type="Gene3D" id="2.60.120.260">
    <property type="entry name" value="Galactose-binding domain-like"/>
    <property type="match status" value="2"/>
</dbReference>
<accession>A0ABX3ERR1</accession>
<dbReference type="Pfam" id="PF00754">
    <property type="entry name" value="F5_F8_type_C"/>
    <property type="match status" value="1"/>
</dbReference>
<dbReference type="SUPFAM" id="SSF49785">
    <property type="entry name" value="Galactose-binding domain-like"/>
    <property type="match status" value="2"/>
</dbReference>
<dbReference type="RefSeq" id="WP_074106931.1">
    <property type="nucleotide sequence ID" value="NZ_LVWI01000014.1"/>
</dbReference>
<keyword evidence="3" id="KW-1185">Reference proteome</keyword>
<sequence length="651" mass="71583">MKHNYRYENNYLFENPNGTDTRNGSLQLGFEGYTKINLGGGAGGIQGQPVYTAPNGVTVTCSAGPLSSPDYSIKNLFDGCKHAGLLSAGTMWMTNTWDATLTFDFNMLGSVPINRIVLYPHAFSNQFLKYRILSSSNGADWVEQVGNILTTGGKQGQAYVHEVDIAKRYMRFQFIGLNTVISLYEIELYSGPNTLSDGLSGGSGGQGAQLVYTAPNGVIVTSSARSIGSATDYCLANLFNDAPPMDGSSSQNHWLTSSVGNQTLTFNFGAPTKFIGVRVVPRCRDQASSNYRISVSNDGINYSEIVPWVVTTSDMQTPYGAVNEHLISITSQYVQFELTQNASYGVLLGKVSFIKPFPLYRTDAAGFYVTTTDNSQYNTNSAVISKINPTQLEPVGTAIRYLVSTDNRVTWTTFDGQDWVTVGLATIHTSGMTAARLRAVKVNDWSKVTRNKKVDLAIGLRSTNSNLTPVVLSIQSTSRYVGGNTKGTLLGRIKKFIHRGISLSLTDSSLYEPCKYRAAGSVPTSPRTTKIKSLIHRGTSFSLGQDSAATYIQNVVRPSAVSPVVPIRSGVLRKYVHTGTCFVIFEYIADTIPGNRVFNGHHFSVGLENETITPRVLPEEWHPLDLYVKIEEKQVRPYRQVQQYWERYPQK</sequence>
<dbReference type="EMBL" id="LVWI01000014">
    <property type="protein sequence ID" value="OKP89558.1"/>
    <property type="molecule type" value="Genomic_DNA"/>
</dbReference>
<name>A0ABX3ERR1_9BACL</name>